<dbReference type="GO" id="GO:0016020">
    <property type="term" value="C:membrane"/>
    <property type="evidence" value="ECO:0007669"/>
    <property type="project" value="InterPro"/>
</dbReference>
<feature type="chain" id="PRO_5038742033" description="Putative aliphatic sulfonates-binding protein" evidence="7">
    <location>
        <begin position="32"/>
        <end position="369"/>
    </location>
</feature>
<keyword evidence="3" id="KW-0813">Transport</keyword>
<dbReference type="InterPro" id="IPR010067">
    <property type="entry name" value="ABC_SsuA_sub-bd"/>
</dbReference>
<comment type="similarity">
    <text evidence="2">Belongs to the bacterial solute-binding protein SsuA/TauA family.</text>
</comment>
<evidence type="ECO:0000313" key="9">
    <source>
        <dbReference type="EMBL" id="SFE54558.1"/>
    </source>
</evidence>
<dbReference type="NCBIfam" id="TIGR01728">
    <property type="entry name" value="SsuA_fam"/>
    <property type="match status" value="1"/>
</dbReference>
<dbReference type="SMART" id="SM00062">
    <property type="entry name" value="PBPb"/>
    <property type="match status" value="1"/>
</dbReference>
<evidence type="ECO:0000256" key="2">
    <source>
        <dbReference type="ARBA" id="ARBA00010742"/>
    </source>
</evidence>
<dbReference type="RefSeq" id="WP_052736729.1">
    <property type="nucleotide sequence ID" value="NZ_FONN01000003.1"/>
</dbReference>
<keyword evidence="10" id="KW-1185">Reference proteome</keyword>
<feature type="domain" description="Solute-binding protein family 3/N-terminal" evidence="8">
    <location>
        <begin position="67"/>
        <end position="289"/>
    </location>
</feature>
<dbReference type="InterPro" id="IPR015168">
    <property type="entry name" value="SsuA/THI5"/>
</dbReference>
<dbReference type="Pfam" id="PF09084">
    <property type="entry name" value="NMT1"/>
    <property type="match status" value="1"/>
</dbReference>
<dbReference type="AlphaFoldDB" id="A0A1I2BF96"/>
<dbReference type="EMBL" id="FONN01000003">
    <property type="protein sequence ID" value="SFE54558.1"/>
    <property type="molecule type" value="Genomic_DNA"/>
</dbReference>
<dbReference type="GO" id="GO:0042597">
    <property type="term" value="C:periplasmic space"/>
    <property type="evidence" value="ECO:0007669"/>
    <property type="project" value="UniProtKB-SubCell"/>
</dbReference>
<protein>
    <recommendedName>
        <fullName evidence="6">Putative aliphatic sulfonates-binding protein</fullName>
    </recommendedName>
</protein>
<evidence type="ECO:0000313" key="10">
    <source>
        <dbReference type="Proteomes" id="UP000183410"/>
    </source>
</evidence>
<sequence length="369" mass="39213">MRAKWTARMNYLIFAAMVLLLAACGSQQQEAAATNTAASAEVSAAPASAEPASSSAATEPDADKYKGVVVHLEGSQVGPMIIGKEKGWFAEELGKYGATVEFQTLASASQYNEALAAGRLDIVRTGYIGTITAQAADIAFKSLAEGSSGAPDAILVPQASGIQSIKDLKGKTIAVAKGSSSWGLLQHALKKEGISPDDVKLVNLQPADAQAAYQGGQVDAWVIFEPYRSQETSSGSSRIVAESSTIGLFTPGYVISRTEFADQYPELVEAFLKAYQKSIDWQKANLDEAVALNAKIKNVSEDTIRASMANPSSEPTNLPISEEATKFQQETADLMFELGEIKTKVDVSKVIDNTFITKTLADIKADTNK</sequence>
<evidence type="ECO:0000256" key="7">
    <source>
        <dbReference type="SAM" id="SignalP"/>
    </source>
</evidence>
<dbReference type="Proteomes" id="UP000183410">
    <property type="component" value="Unassembled WGS sequence"/>
</dbReference>
<evidence type="ECO:0000256" key="5">
    <source>
        <dbReference type="ARBA" id="ARBA00055538"/>
    </source>
</evidence>
<evidence type="ECO:0000256" key="4">
    <source>
        <dbReference type="ARBA" id="ARBA00022729"/>
    </source>
</evidence>
<proteinExistence type="inferred from homology"/>
<comment type="subcellular location">
    <subcellularLocation>
        <location evidence="1">Periplasm</location>
    </subcellularLocation>
</comment>
<keyword evidence="4 7" id="KW-0732">Signal</keyword>
<evidence type="ECO:0000256" key="3">
    <source>
        <dbReference type="ARBA" id="ARBA00022448"/>
    </source>
</evidence>
<evidence type="ECO:0000256" key="6">
    <source>
        <dbReference type="ARBA" id="ARBA00070228"/>
    </source>
</evidence>
<dbReference type="PANTHER" id="PTHR30024:SF42">
    <property type="entry name" value="ALIPHATIC SULFONATES-BINDING PROTEIN-RELATED"/>
    <property type="match status" value="1"/>
</dbReference>
<comment type="function">
    <text evidence="5">Part of a binding-protein-dependent transport system for aliphatic sulfonates. Putative binding protein.</text>
</comment>
<feature type="signal peptide" evidence="7">
    <location>
        <begin position="1"/>
        <end position="31"/>
    </location>
</feature>
<gene>
    <name evidence="9" type="ORF">SAMN04487969_103320</name>
</gene>
<reference evidence="10" key="1">
    <citation type="submission" date="2016-10" db="EMBL/GenBank/DDBJ databases">
        <authorList>
            <person name="Varghese N."/>
            <person name="Submissions S."/>
        </authorList>
    </citation>
    <scope>NUCLEOTIDE SEQUENCE [LARGE SCALE GENOMIC DNA]</scope>
    <source>
        <strain evidence="10">CGMCC 1.10223</strain>
    </source>
</reference>
<dbReference type="OrthoDB" id="286202at2"/>
<dbReference type="PROSITE" id="PS51257">
    <property type="entry name" value="PROKAR_LIPOPROTEIN"/>
    <property type="match status" value="1"/>
</dbReference>
<organism evidence="9 10">
    <name type="scientific">Paenibacillus algorifonticola</name>
    <dbReference type="NCBI Taxonomy" id="684063"/>
    <lineage>
        <taxon>Bacteria</taxon>
        <taxon>Bacillati</taxon>
        <taxon>Bacillota</taxon>
        <taxon>Bacilli</taxon>
        <taxon>Bacillales</taxon>
        <taxon>Paenibacillaceae</taxon>
        <taxon>Paenibacillus</taxon>
    </lineage>
</organism>
<dbReference type="GO" id="GO:0042626">
    <property type="term" value="F:ATPase-coupled transmembrane transporter activity"/>
    <property type="evidence" value="ECO:0007669"/>
    <property type="project" value="InterPro"/>
</dbReference>
<dbReference type="PANTHER" id="PTHR30024">
    <property type="entry name" value="ALIPHATIC SULFONATES-BINDING PROTEIN-RELATED"/>
    <property type="match status" value="1"/>
</dbReference>
<name>A0A1I2BF96_9BACL</name>
<dbReference type="FunFam" id="3.40.190.10:FF:000050">
    <property type="entry name" value="Sulfonate ABC transporter substrate-binding protein"/>
    <property type="match status" value="1"/>
</dbReference>
<dbReference type="InterPro" id="IPR001638">
    <property type="entry name" value="Solute-binding_3/MltF_N"/>
</dbReference>
<evidence type="ECO:0000259" key="8">
    <source>
        <dbReference type="SMART" id="SM00062"/>
    </source>
</evidence>
<dbReference type="Gene3D" id="3.40.190.10">
    <property type="entry name" value="Periplasmic binding protein-like II"/>
    <property type="match status" value="2"/>
</dbReference>
<accession>A0A1I2BF96</accession>
<dbReference type="SUPFAM" id="SSF53850">
    <property type="entry name" value="Periplasmic binding protein-like II"/>
    <property type="match status" value="1"/>
</dbReference>
<evidence type="ECO:0000256" key="1">
    <source>
        <dbReference type="ARBA" id="ARBA00004418"/>
    </source>
</evidence>